<evidence type="ECO:0000313" key="1">
    <source>
        <dbReference type="EMBL" id="TWT50270.1"/>
    </source>
</evidence>
<organism evidence="1 2">
    <name type="scientific">Rubripirellula amarantea</name>
    <dbReference type="NCBI Taxonomy" id="2527999"/>
    <lineage>
        <taxon>Bacteria</taxon>
        <taxon>Pseudomonadati</taxon>
        <taxon>Planctomycetota</taxon>
        <taxon>Planctomycetia</taxon>
        <taxon>Pirellulales</taxon>
        <taxon>Pirellulaceae</taxon>
        <taxon>Rubripirellula</taxon>
    </lineage>
</organism>
<evidence type="ECO:0000313" key="2">
    <source>
        <dbReference type="Proteomes" id="UP000316598"/>
    </source>
</evidence>
<dbReference type="EMBL" id="SJPI01000002">
    <property type="protein sequence ID" value="TWT50270.1"/>
    <property type="molecule type" value="Genomic_DNA"/>
</dbReference>
<reference evidence="1 2" key="1">
    <citation type="submission" date="2019-02" db="EMBL/GenBank/DDBJ databases">
        <title>Deep-cultivation of Planctomycetes and their phenomic and genomic characterization uncovers novel biology.</title>
        <authorList>
            <person name="Wiegand S."/>
            <person name="Jogler M."/>
            <person name="Boedeker C."/>
            <person name="Pinto D."/>
            <person name="Vollmers J."/>
            <person name="Rivas-Marin E."/>
            <person name="Kohn T."/>
            <person name="Peeters S.H."/>
            <person name="Heuer A."/>
            <person name="Rast P."/>
            <person name="Oberbeckmann S."/>
            <person name="Bunk B."/>
            <person name="Jeske O."/>
            <person name="Meyerdierks A."/>
            <person name="Storesund J.E."/>
            <person name="Kallscheuer N."/>
            <person name="Luecker S."/>
            <person name="Lage O.M."/>
            <person name="Pohl T."/>
            <person name="Merkel B.J."/>
            <person name="Hornburger P."/>
            <person name="Mueller R.-W."/>
            <person name="Bruemmer F."/>
            <person name="Labrenz M."/>
            <person name="Spormann A.M."/>
            <person name="Op Den Camp H."/>
            <person name="Overmann J."/>
            <person name="Amann R."/>
            <person name="Jetten M.S.M."/>
            <person name="Mascher T."/>
            <person name="Medema M.H."/>
            <person name="Devos D.P."/>
            <person name="Kaster A.-K."/>
            <person name="Ovreas L."/>
            <person name="Rohde M."/>
            <person name="Galperin M.Y."/>
            <person name="Jogler C."/>
        </authorList>
    </citation>
    <scope>NUCLEOTIDE SEQUENCE [LARGE SCALE GENOMIC DNA]</scope>
    <source>
        <strain evidence="1 2">Pla22</strain>
    </source>
</reference>
<proteinExistence type="predicted"/>
<dbReference type="AlphaFoldDB" id="A0A5C5WHX4"/>
<accession>A0A5C5WHX4</accession>
<gene>
    <name evidence="1" type="ORF">Pla22_30110</name>
</gene>
<sequence length="179" mass="20058">MSALASPTTTVNAVSSSPSLLSVNPAFLQEIKDSNPAYWNAFRRLPVVCDCHGEPLQVCRSLSRTLDDLRDAAALQFSLEESYGYITLAEPSEHQIKGVRLGELAERAQREHRLLYLQLTELAEQAEELQYRGVEQNGLRELIQSAAMFESQLAAHERSENVLIEQTSLALKLATRYPR</sequence>
<dbReference type="Proteomes" id="UP000316598">
    <property type="component" value="Unassembled WGS sequence"/>
</dbReference>
<comment type="caution">
    <text evidence="1">The sequence shown here is derived from an EMBL/GenBank/DDBJ whole genome shotgun (WGS) entry which is preliminary data.</text>
</comment>
<dbReference type="OrthoDB" id="276004at2"/>
<protein>
    <recommendedName>
        <fullName evidence="3">Hemerythrin-like domain-containing protein</fullName>
    </recommendedName>
</protein>
<dbReference type="RefSeq" id="WP_146515529.1">
    <property type="nucleotide sequence ID" value="NZ_SJPI01000002.1"/>
</dbReference>
<keyword evidence="2" id="KW-1185">Reference proteome</keyword>
<name>A0A5C5WHX4_9BACT</name>
<evidence type="ECO:0008006" key="3">
    <source>
        <dbReference type="Google" id="ProtNLM"/>
    </source>
</evidence>